<dbReference type="EMBL" id="JAFREP010000024">
    <property type="protein sequence ID" value="MBO1321483.1"/>
    <property type="molecule type" value="Genomic_DNA"/>
</dbReference>
<accession>A0A8J7U4H3</accession>
<dbReference type="Pfam" id="PF02397">
    <property type="entry name" value="Bac_transf"/>
    <property type="match status" value="1"/>
</dbReference>
<name>A0A8J7U4H3_9BACT</name>
<reference evidence="4" key="1">
    <citation type="submission" date="2021-03" db="EMBL/GenBank/DDBJ databases">
        <authorList>
            <person name="Wang G."/>
        </authorList>
    </citation>
    <scope>NUCLEOTIDE SEQUENCE</scope>
    <source>
        <strain evidence="4">KCTC 12899</strain>
    </source>
</reference>
<keyword evidence="2" id="KW-1133">Transmembrane helix</keyword>
<dbReference type="AlphaFoldDB" id="A0A8J7U4H3"/>
<feature type="domain" description="Bacterial sugar transferase" evidence="3">
    <location>
        <begin position="52"/>
        <end position="239"/>
    </location>
</feature>
<evidence type="ECO:0000313" key="5">
    <source>
        <dbReference type="Proteomes" id="UP000664417"/>
    </source>
</evidence>
<dbReference type="Proteomes" id="UP000664417">
    <property type="component" value="Unassembled WGS sequence"/>
</dbReference>
<dbReference type="PANTHER" id="PTHR30576">
    <property type="entry name" value="COLANIC BIOSYNTHESIS UDP-GLUCOSE LIPID CARRIER TRANSFERASE"/>
    <property type="match status" value="1"/>
</dbReference>
<proteinExistence type="inferred from homology"/>
<comment type="similarity">
    <text evidence="1">Belongs to the bacterial sugar transferase family.</text>
</comment>
<feature type="transmembrane region" description="Helical" evidence="2">
    <location>
        <begin position="57"/>
        <end position="78"/>
    </location>
</feature>
<evidence type="ECO:0000259" key="3">
    <source>
        <dbReference type="Pfam" id="PF02397"/>
    </source>
</evidence>
<organism evidence="4 5">
    <name type="scientific">Acanthopleuribacter pedis</name>
    <dbReference type="NCBI Taxonomy" id="442870"/>
    <lineage>
        <taxon>Bacteria</taxon>
        <taxon>Pseudomonadati</taxon>
        <taxon>Acidobacteriota</taxon>
        <taxon>Holophagae</taxon>
        <taxon>Acanthopleuribacterales</taxon>
        <taxon>Acanthopleuribacteraceae</taxon>
        <taxon>Acanthopleuribacter</taxon>
    </lineage>
</organism>
<keyword evidence="2" id="KW-0812">Transmembrane</keyword>
<dbReference type="PANTHER" id="PTHR30576:SF10">
    <property type="entry name" value="SLL5057 PROTEIN"/>
    <property type="match status" value="1"/>
</dbReference>
<comment type="caution">
    <text evidence="4">The sequence shown here is derived from an EMBL/GenBank/DDBJ whole genome shotgun (WGS) entry which is preliminary data.</text>
</comment>
<sequence length="245" mass="28539">MKRAEADIEEHERLLRTLNKTYGGRTSGMMVLRVVWRKYVQKIRTGWFYWAKRLFDIFASGALLLALSPLFLFLIVFIKRDGGPAFYSQTRIGRYGREFRFWKFRSMVPNADKMKKELMEQNEMEGGVIFKMKNDPRITPIGRIIRKLSIDELPQLWNVLRGDMSLVGPRPPLPNEVAHYTSEERRRLDAEQGITCIWQVSGRSDIPFDDQVKLDVEYIQNESLWNDIKLLLKTIPAVLLGKGAS</sequence>
<dbReference type="InterPro" id="IPR003362">
    <property type="entry name" value="Bact_transf"/>
</dbReference>
<gene>
    <name evidence="4" type="ORF">J3U88_23575</name>
</gene>
<keyword evidence="5" id="KW-1185">Reference proteome</keyword>
<protein>
    <submittedName>
        <fullName evidence="4">Sugar transferase</fullName>
    </submittedName>
</protein>
<evidence type="ECO:0000256" key="1">
    <source>
        <dbReference type="ARBA" id="ARBA00006464"/>
    </source>
</evidence>
<evidence type="ECO:0000313" key="4">
    <source>
        <dbReference type="EMBL" id="MBO1321483.1"/>
    </source>
</evidence>
<dbReference type="GO" id="GO:0016780">
    <property type="term" value="F:phosphotransferase activity, for other substituted phosphate groups"/>
    <property type="evidence" value="ECO:0007669"/>
    <property type="project" value="TreeGrafter"/>
</dbReference>
<keyword evidence="2" id="KW-0472">Membrane</keyword>
<keyword evidence="4" id="KW-0808">Transferase</keyword>
<evidence type="ECO:0000256" key="2">
    <source>
        <dbReference type="SAM" id="Phobius"/>
    </source>
</evidence>